<proteinExistence type="predicted"/>
<organism evidence="2 3">
    <name type="scientific">Runella defluvii</name>
    <dbReference type="NCBI Taxonomy" id="370973"/>
    <lineage>
        <taxon>Bacteria</taxon>
        <taxon>Pseudomonadati</taxon>
        <taxon>Bacteroidota</taxon>
        <taxon>Cytophagia</taxon>
        <taxon>Cytophagales</taxon>
        <taxon>Spirosomataceae</taxon>
        <taxon>Runella</taxon>
    </lineage>
</organism>
<accession>A0A7W5ZNM2</accession>
<dbReference type="SUPFAM" id="SSF47413">
    <property type="entry name" value="lambda repressor-like DNA-binding domains"/>
    <property type="match status" value="1"/>
</dbReference>
<name>A0A7W5ZNM2_9BACT</name>
<dbReference type="InterPro" id="IPR001387">
    <property type="entry name" value="Cro/C1-type_HTH"/>
</dbReference>
<dbReference type="PROSITE" id="PS50943">
    <property type="entry name" value="HTH_CROC1"/>
    <property type="match status" value="1"/>
</dbReference>
<dbReference type="GO" id="GO:0003677">
    <property type="term" value="F:DNA binding"/>
    <property type="evidence" value="ECO:0007669"/>
    <property type="project" value="InterPro"/>
</dbReference>
<sequence>MNEIHIGLAIRNLADEKKLSAEQLAELLSIDRQSVYATYKRANVSPKTIEKYAKVIGVTVNDVMQKAGYSNTVVLQTETPFKSEDNYLIRRLSDLEEMVNFLKGQVIEKDKQINVLLGKSDSVPLARFAALPLFFCG</sequence>
<evidence type="ECO:0000259" key="1">
    <source>
        <dbReference type="PROSITE" id="PS50943"/>
    </source>
</evidence>
<evidence type="ECO:0000313" key="3">
    <source>
        <dbReference type="Proteomes" id="UP000541352"/>
    </source>
</evidence>
<dbReference type="Pfam" id="PF13443">
    <property type="entry name" value="HTH_26"/>
    <property type="match status" value="1"/>
</dbReference>
<dbReference type="Proteomes" id="UP000541352">
    <property type="component" value="Unassembled WGS sequence"/>
</dbReference>
<dbReference type="EMBL" id="JACIBY010000012">
    <property type="protein sequence ID" value="MBB3840725.1"/>
    <property type="molecule type" value="Genomic_DNA"/>
</dbReference>
<dbReference type="RefSeq" id="WP_183977884.1">
    <property type="nucleotide sequence ID" value="NZ_JACIBY010000012.1"/>
</dbReference>
<dbReference type="SMART" id="SM00530">
    <property type="entry name" value="HTH_XRE"/>
    <property type="match status" value="1"/>
</dbReference>
<dbReference type="CDD" id="cd00093">
    <property type="entry name" value="HTH_XRE"/>
    <property type="match status" value="1"/>
</dbReference>
<protein>
    <submittedName>
        <fullName evidence="2">Transcriptional regulator with XRE-family HTH domain</fullName>
    </submittedName>
</protein>
<dbReference type="InterPro" id="IPR010982">
    <property type="entry name" value="Lambda_DNA-bd_dom_sf"/>
</dbReference>
<feature type="domain" description="HTH cro/C1-type" evidence="1">
    <location>
        <begin position="10"/>
        <end position="63"/>
    </location>
</feature>
<reference evidence="2 3" key="1">
    <citation type="submission" date="2020-08" db="EMBL/GenBank/DDBJ databases">
        <title>Genomic Encyclopedia of Type Strains, Phase IV (KMG-IV): sequencing the most valuable type-strain genomes for metagenomic binning, comparative biology and taxonomic classification.</title>
        <authorList>
            <person name="Goeker M."/>
        </authorList>
    </citation>
    <scope>NUCLEOTIDE SEQUENCE [LARGE SCALE GENOMIC DNA]</scope>
    <source>
        <strain evidence="2 3">DSM 17976</strain>
    </source>
</reference>
<gene>
    <name evidence="2" type="ORF">FHS57_004745</name>
</gene>
<comment type="caution">
    <text evidence="2">The sequence shown here is derived from an EMBL/GenBank/DDBJ whole genome shotgun (WGS) entry which is preliminary data.</text>
</comment>
<evidence type="ECO:0000313" key="2">
    <source>
        <dbReference type="EMBL" id="MBB3840725.1"/>
    </source>
</evidence>
<keyword evidence="3" id="KW-1185">Reference proteome</keyword>
<dbReference type="Gene3D" id="1.10.260.40">
    <property type="entry name" value="lambda repressor-like DNA-binding domains"/>
    <property type="match status" value="1"/>
</dbReference>
<dbReference type="AlphaFoldDB" id="A0A7W5ZNM2"/>